<dbReference type="InterPro" id="IPR003660">
    <property type="entry name" value="HAMP_dom"/>
</dbReference>
<feature type="domain" description="HAMP" evidence="4">
    <location>
        <begin position="213"/>
        <end position="265"/>
    </location>
</feature>
<dbReference type="EMBL" id="BAABHO010000030">
    <property type="protein sequence ID" value="GAA4796873.1"/>
    <property type="molecule type" value="Genomic_DNA"/>
</dbReference>
<feature type="transmembrane region" description="Helical" evidence="3">
    <location>
        <begin position="184"/>
        <end position="205"/>
    </location>
</feature>
<evidence type="ECO:0000259" key="5">
    <source>
        <dbReference type="PROSITE" id="PS50887"/>
    </source>
</evidence>
<dbReference type="PROSITE" id="PS50887">
    <property type="entry name" value="GGDEF"/>
    <property type="match status" value="1"/>
</dbReference>
<dbReference type="InterPro" id="IPR000160">
    <property type="entry name" value="GGDEF_dom"/>
</dbReference>
<comment type="caution">
    <text evidence="6">The sequence shown here is derived from an EMBL/GenBank/DDBJ whole genome shotgun (WGS) entry which is preliminary data.</text>
</comment>
<dbReference type="Proteomes" id="UP001500928">
    <property type="component" value="Unassembled WGS sequence"/>
</dbReference>
<dbReference type="InterPro" id="IPR029016">
    <property type="entry name" value="GAF-like_dom_sf"/>
</dbReference>
<keyword evidence="3" id="KW-0472">Membrane</keyword>
<dbReference type="InterPro" id="IPR050469">
    <property type="entry name" value="Diguanylate_Cyclase"/>
</dbReference>
<dbReference type="SUPFAM" id="SSF55073">
    <property type="entry name" value="Nucleotide cyclase"/>
    <property type="match status" value="1"/>
</dbReference>
<evidence type="ECO:0000313" key="7">
    <source>
        <dbReference type="Proteomes" id="UP001500928"/>
    </source>
</evidence>
<dbReference type="NCBIfam" id="TIGR00254">
    <property type="entry name" value="GGDEF"/>
    <property type="match status" value="1"/>
</dbReference>
<feature type="transmembrane region" description="Helical" evidence="3">
    <location>
        <begin position="14"/>
        <end position="35"/>
    </location>
</feature>
<accession>A0ABP9BKC3</accession>
<feature type="domain" description="GGDEF" evidence="5">
    <location>
        <begin position="461"/>
        <end position="591"/>
    </location>
</feature>
<name>A0ABP9BKC3_9PSEU</name>
<evidence type="ECO:0000256" key="3">
    <source>
        <dbReference type="SAM" id="Phobius"/>
    </source>
</evidence>
<dbReference type="Pfam" id="PF00990">
    <property type="entry name" value="GGDEF"/>
    <property type="match status" value="1"/>
</dbReference>
<dbReference type="RefSeq" id="WP_345418057.1">
    <property type="nucleotide sequence ID" value="NZ_BAABHO010000030.1"/>
</dbReference>
<evidence type="ECO:0008006" key="8">
    <source>
        <dbReference type="Google" id="ProtNLM"/>
    </source>
</evidence>
<keyword evidence="1 3" id="KW-0812">Transmembrane</keyword>
<proteinExistence type="predicted"/>
<dbReference type="InterPro" id="IPR029787">
    <property type="entry name" value="Nucleotide_cyclase"/>
</dbReference>
<evidence type="ECO:0000256" key="2">
    <source>
        <dbReference type="ARBA" id="ARBA00022989"/>
    </source>
</evidence>
<organism evidence="6 7">
    <name type="scientific">Actinomycetospora chlora</name>
    <dbReference type="NCBI Taxonomy" id="663608"/>
    <lineage>
        <taxon>Bacteria</taxon>
        <taxon>Bacillati</taxon>
        <taxon>Actinomycetota</taxon>
        <taxon>Actinomycetes</taxon>
        <taxon>Pseudonocardiales</taxon>
        <taxon>Pseudonocardiaceae</taxon>
        <taxon>Actinomycetospora</taxon>
    </lineage>
</organism>
<dbReference type="Gene3D" id="3.30.70.270">
    <property type="match status" value="1"/>
</dbReference>
<keyword evidence="2 3" id="KW-1133">Transmembrane helix</keyword>
<protein>
    <recommendedName>
        <fullName evidence="8">Diguanylate cyclase (GGDEF)-like protein</fullName>
    </recommendedName>
</protein>
<dbReference type="SMART" id="SM00267">
    <property type="entry name" value="GGDEF"/>
    <property type="match status" value="1"/>
</dbReference>
<dbReference type="PANTHER" id="PTHR45138:SF9">
    <property type="entry name" value="DIGUANYLATE CYCLASE DGCM-RELATED"/>
    <property type="match status" value="1"/>
</dbReference>
<dbReference type="SUPFAM" id="SSF55781">
    <property type="entry name" value="GAF domain-like"/>
    <property type="match status" value="1"/>
</dbReference>
<sequence>MAQPLRLISEVQRLGTVVSLAALVVVMISVGRLLYSLLVTAPEADDLRAGQIALEDGRNAVMATDSFLRAYVATGDRYFLDRSTELAPQIAAAESTMLDTLDPPEIFPRVLELTALQRRWQDDWARQLAAPAPPGGPGAAGPSAVAGTAVARADGSLADYRAASAATRTLVIDTIDEVDGANRALQRSLIVVTALVAGVALALAWRGRRLLLRHVVAPVDGLLAAVRGIGEGRLTPPEPVEGSAELVALRDGIADMTVALRHQSEQTATQAERLQAQTDRLRTILIMAREIAGSLNIRYVLDSTVQATVAVTDGRVLLWLLDEEGGGLEMVHDSDRGAVAPMQVRCPLGVGVVGRSASYGQISRGDSAAGEDAAVAVPLVVGARVIGVLECCDLPEGQVEGQRLSTVEMLATLSGSAIEASRLHAATERLSQFDPLTQLGNRRRLGADLDAAVSDARRHGVPMAVIMVDLDHFKELNDRYGHQQGDLVLQEVAGTLRRALRDGETAYRYGGEEFAVLVTRGGVDDAVALAERLRRRVEDDFRRGEKQLVTGSFGVAGLPDHATDPDALLSEADRALYAAKNAGRNRVQRAV</sequence>
<keyword evidence="7" id="KW-1185">Reference proteome</keyword>
<reference evidence="7" key="1">
    <citation type="journal article" date="2019" name="Int. J. Syst. Evol. Microbiol.">
        <title>The Global Catalogue of Microorganisms (GCM) 10K type strain sequencing project: providing services to taxonomists for standard genome sequencing and annotation.</title>
        <authorList>
            <consortium name="The Broad Institute Genomics Platform"/>
            <consortium name="The Broad Institute Genome Sequencing Center for Infectious Disease"/>
            <person name="Wu L."/>
            <person name="Ma J."/>
        </authorList>
    </citation>
    <scope>NUCLEOTIDE SEQUENCE [LARGE SCALE GENOMIC DNA]</scope>
    <source>
        <strain evidence="7">JCM 17979</strain>
    </source>
</reference>
<dbReference type="CDD" id="cd01949">
    <property type="entry name" value="GGDEF"/>
    <property type="match status" value="1"/>
</dbReference>
<gene>
    <name evidence="6" type="ORF">GCM10023200_36250</name>
</gene>
<dbReference type="PANTHER" id="PTHR45138">
    <property type="entry name" value="REGULATORY COMPONENTS OF SENSORY TRANSDUCTION SYSTEM"/>
    <property type="match status" value="1"/>
</dbReference>
<evidence type="ECO:0000256" key="1">
    <source>
        <dbReference type="ARBA" id="ARBA00022692"/>
    </source>
</evidence>
<evidence type="ECO:0000259" key="4">
    <source>
        <dbReference type="PROSITE" id="PS50885"/>
    </source>
</evidence>
<dbReference type="Gene3D" id="3.30.450.40">
    <property type="match status" value="1"/>
</dbReference>
<dbReference type="PROSITE" id="PS50885">
    <property type="entry name" value="HAMP"/>
    <property type="match status" value="1"/>
</dbReference>
<dbReference type="InterPro" id="IPR043128">
    <property type="entry name" value="Rev_trsase/Diguanyl_cyclase"/>
</dbReference>
<evidence type="ECO:0000313" key="6">
    <source>
        <dbReference type="EMBL" id="GAA4796873.1"/>
    </source>
</evidence>
<dbReference type="Gene3D" id="6.10.340.10">
    <property type="match status" value="1"/>
</dbReference>